<evidence type="ECO:0000256" key="5">
    <source>
        <dbReference type="HAMAP-Rule" id="MF_01080"/>
    </source>
</evidence>
<dbReference type="Proteomes" id="UP000503336">
    <property type="component" value="Chromosome"/>
</dbReference>
<evidence type="ECO:0000256" key="2">
    <source>
        <dbReference type="ARBA" id="ARBA00005642"/>
    </source>
</evidence>
<comment type="catalytic activity">
    <reaction evidence="1 5">
        <text>uridine(55) in tRNA = pseudouridine(55) in tRNA</text>
        <dbReference type="Rhea" id="RHEA:42532"/>
        <dbReference type="Rhea" id="RHEA-COMP:10101"/>
        <dbReference type="Rhea" id="RHEA-COMP:10102"/>
        <dbReference type="ChEBI" id="CHEBI:65314"/>
        <dbReference type="ChEBI" id="CHEBI:65315"/>
        <dbReference type="EC" id="5.4.99.25"/>
    </reaction>
</comment>
<dbReference type="EC" id="5.4.99.25" evidence="5"/>
<dbReference type="KEGG" id="hdh:G5B40_16045"/>
<sequence length="299" mass="31749">MARRKRGTPVDGWLIVDKPEGVTSTQVVGRARWAFNAAKAGHAGTLDPLATGLLAVAFGEATKTVPYAQHGLKTYRFTARWGEATTTDDREGEICERSDRRPDRAAIEAVLAGFIGEIMQRPPIFSAIKVDGARAYDLARRGDDVTLAARPIHVERLTLLETPNPDTAIFEMVCGKGGYVRSMARDLGGSLGTCAHVTALRRLASGGFTLDGAAAFADLETFRDDAGANARLLPVSAGLSGLRRVEVDATTAQRIGAGDTAAAPYLDAPAYWVSLAGAPVAILGAENGVARIRRVFRFA</sequence>
<comment type="function">
    <text evidence="5">Responsible for synthesis of pseudouridine from uracil-55 in the psi GC loop of transfer RNAs.</text>
</comment>
<dbReference type="EMBL" id="CP049056">
    <property type="protein sequence ID" value="QIE56813.1"/>
    <property type="molecule type" value="Genomic_DNA"/>
</dbReference>
<evidence type="ECO:0000259" key="7">
    <source>
        <dbReference type="Pfam" id="PF16198"/>
    </source>
</evidence>
<keyword evidence="4 5" id="KW-0413">Isomerase</keyword>
<dbReference type="CDD" id="cd02573">
    <property type="entry name" value="PseudoU_synth_EcTruB"/>
    <property type="match status" value="1"/>
</dbReference>
<keyword evidence="9" id="KW-1185">Reference proteome</keyword>
<dbReference type="SUPFAM" id="SSF55120">
    <property type="entry name" value="Pseudouridine synthase"/>
    <property type="match status" value="1"/>
</dbReference>
<dbReference type="InterPro" id="IPR032819">
    <property type="entry name" value="TruB_C"/>
</dbReference>
<protein>
    <recommendedName>
        <fullName evidence="5">tRNA pseudouridine synthase B</fullName>
        <ecNumber evidence="5">5.4.99.25</ecNumber>
    </recommendedName>
    <alternativeName>
        <fullName evidence="5">tRNA pseudouridine(55) synthase</fullName>
        <shortName evidence="5">Psi55 synthase</shortName>
    </alternativeName>
    <alternativeName>
        <fullName evidence="5">tRNA pseudouridylate synthase</fullName>
    </alternativeName>
    <alternativeName>
        <fullName evidence="5">tRNA-uridine isomerase</fullName>
    </alternativeName>
</protein>
<dbReference type="Gene3D" id="3.30.2350.10">
    <property type="entry name" value="Pseudouridine synthase"/>
    <property type="match status" value="1"/>
</dbReference>
<dbReference type="HAMAP" id="MF_01080">
    <property type="entry name" value="TruB_bact"/>
    <property type="match status" value="1"/>
</dbReference>
<dbReference type="GO" id="GO:0003723">
    <property type="term" value="F:RNA binding"/>
    <property type="evidence" value="ECO:0007669"/>
    <property type="project" value="InterPro"/>
</dbReference>
<dbReference type="PANTHER" id="PTHR13767">
    <property type="entry name" value="TRNA-PSEUDOURIDINE SYNTHASE"/>
    <property type="match status" value="1"/>
</dbReference>
<proteinExistence type="inferred from homology"/>
<dbReference type="Pfam" id="PF16198">
    <property type="entry name" value="TruB_C_2"/>
    <property type="match status" value="1"/>
</dbReference>
<evidence type="ECO:0000256" key="3">
    <source>
        <dbReference type="ARBA" id="ARBA00022694"/>
    </source>
</evidence>
<dbReference type="PANTHER" id="PTHR13767:SF2">
    <property type="entry name" value="PSEUDOURIDYLATE SYNTHASE TRUB1"/>
    <property type="match status" value="1"/>
</dbReference>
<reference evidence="8 9" key="1">
    <citation type="submission" date="2020-02" db="EMBL/GenBank/DDBJ databases">
        <title>complete genome sequence of Rhodobacteraceae bacterium.</title>
        <authorList>
            <person name="Park J."/>
            <person name="Kim Y.-S."/>
            <person name="Kim K.-H."/>
        </authorList>
    </citation>
    <scope>NUCLEOTIDE SEQUENCE [LARGE SCALE GENOMIC DNA]</scope>
    <source>
        <strain evidence="8 9">RR4-56</strain>
    </source>
</reference>
<dbReference type="NCBIfam" id="TIGR00431">
    <property type="entry name" value="TruB"/>
    <property type="match status" value="1"/>
</dbReference>
<keyword evidence="3 5" id="KW-0819">tRNA processing</keyword>
<dbReference type="GO" id="GO:0031119">
    <property type="term" value="P:tRNA pseudouridine synthesis"/>
    <property type="evidence" value="ECO:0007669"/>
    <property type="project" value="UniProtKB-UniRule"/>
</dbReference>
<dbReference type="InterPro" id="IPR014780">
    <property type="entry name" value="tRNA_psdUridine_synth_TruB"/>
</dbReference>
<evidence type="ECO:0000256" key="1">
    <source>
        <dbReference type="ARBA" id="ARBA00000385"/>
    </source>
</evidence>
<name>A0A7L5C0A7_9RHOB</name>
<dbReference type="GO" id="GO:1990481">
    <property type="term" value="P:mRNA pseudouridine synthesis"/>
    <property type="evidence" value="ECO:0007669"/>
    <property type="project" value="TreeGrafter"/>
</dbReference>
<evidence type="ECO:0000256" key="4">
    <source>
        <dbReference type="ARBA" id="ARBA00023235"/>
    </source>
</evidence>
<dbReference type="GO" id="GO:0160148">
    <property type="term" value="F:tRNA pseudouridine(55) synthase activity"/>
    <property type="evidence" value="ECO:0007669"/>
    <property type="project" value="UniProtKB-EC"/>
</dbReference>
<evidence type="ECO:0000313" key="8">
    <source>
        <dbReference type="EMBL" id="QIE56813.1"/>
    </source>
</evidence>
<dbReference type="AlphaFoldDB" id="A0A7L5C0A7"/>
<evidence type="ECO:0000259" key="6">
    <source>
        <dbReference type="Pfam" id="PF01509"/>
    </source>
</evidence>
<feature type="active site" description="Nucleophile" evidence="5">
    <location>
        <position position="47"/>
    </location>
</feature>
<organism evidence="8 9">
    <name type="scientific">Pikeienuella piscinae</name>
    <dbReference type="NCBI Taxonomy" id="2748098"/>
    <lineage>
        <taxon>Bacteria</taxon>
        <taxon>Pseudomonadati</taxon>
        <taxon>Pseudomonadota</taxon>
        <taxon>Alphaproteobacteria</taxon>
        <taxon>Rhodobacterales</taxon>
        <taxon>Paracoccaceae</taxon>
        <taxon>Pikeienuella</taxon>
    </lineage>
</organism>
<dbReference type="Pfam" id="PF01509">
    <property type="entry name" value="TruB_N"/>
    <property type="match status" value="1"/>
</dbReference>
<accession>A0A7L5C0A7</accession>
<feature type="domain" description="tRNA pseudouridylate synthase B C-terminal" evidence="7">
    <location>
        <begin position="181"/>
        <end position="222"/>
    </location>
</feature>
<gene>
    <name evidence="5 8" type="primary">truB</name>
    <name evidence="8" type="ORF">G5B40_16045</name>
</gene>
<comment type="similarity">
    <text evidence="2 5">Belongs to the pseudouridine synthase TruB family. Type 1 subfamily.</text>
</comment>
<dbReference type="InterPro" id="IPR002501">
    <property type="entry name" value="PsdUridine_synth_N"/>
</dbReference>
<evidence type="ECO:0000313" key="9">
    <source>
        <dbReference type="Proteomes" id="UP000503336"/>
    </source>
</evidence>
<dbReference type="RefSeq" id="WP_165100585.1">
    <property type="nucleotide sequence ID" value="NZ_CP049056.1"/>
</dbReference>
<feature type="domain" description="Pseudouridine synthase II N-terminal" evidence="6">
    <location>
        <begin position="32"/>
        <end position="180"/>
    </location>
</feature>
<dbReference type="InterPro" id="IPR020103">
    <property type="entry name" value="PsdUridine_synth_cat_dom_sf"/>
</dbReference>